<dbReference type="EnsemblPlants" id="OB07G28350.1">
    <property type="protein sequence ID" value="OB07G28350.1"/>
    <property type="gene ID" value="OB07G28350"/>
</dbReference>
<gene>
    <name evidence="7" type="primary">LOC102718100</name>
</gene>
<dbReference type="GeneID" id="102718100"/>
<dbReference type="UniPathway" id="UPA00143"/>
<feature type="domain" description="SKP1 component dimerisation" evidence="5">
    <location>
        <begin position="137"/>
        <end position="180"/>
    </location>
</feature>
<dbReference type="PIRSF" id="PIRSF028729">
    <property type="entry name" value="E3_ubiquit_lig_SCF_Skp"/>
    <property type="match status" value="1"/>
</dbReference>
<comment type="function">
    <text evidence="4">Involved in ubiquitination and subsequent proteasomal degradation of target proteins. Together with CUL1, RBX1 and a F-box protein, it forms a SCF E3 ubiquitin ligase complex. The functional specificity of this complex depends on the type of F-box protein. In the SCF complex, it serves as an adapter that links the F-box protein to CUL1.</text>
</comment>
<dbReference type="GO" id="GO:0016567">
    <property type="term" value="P:protein ubiquitination"/>
    <property type="evidence" value="ECO:0007669"/>
    <property type="project" value="UniProtKB-UniRule"/>
</dbReference>
<dbReference type="Gramene" id="OB07G28350.1">
    <property type="protein sequence ID" value="OB07G28350.1"/>
    <property type="gene ID" value="OB07G28350"/>
</dbReference>
<dbReference type="AlphaFoldDB" id="J3MN53"/>
<dbReference type="Pfam" id="PF01466">
    <property type="entry name" value="Skp1"/>
    <property type="match status" value="1"/>
</dbReference>
<dbReference type="Pfam" id="PF03931">
    <property type="entry name" value="Skp1_POZ"/>
    <property type="match status" value="1"/>
</dbReference>
<evidence type="ECO:0000259" key="6">
    <source>
        <dbReference type="Pfam" id="PF03931"/>
    </source>
</evidence>
<dbReference type="Proteomes" id="UP000006038">
    <property type="component" value="Chromosome 7"/>
</dbReference>
<dbReference type="GO" id="GO:0006511">
    <property type="term" value="P:ubiquitin-dependent protein catabolic process"/>
    <property type="evidence" value="ECO:0007669"/>
    <property type="project" value="InterPro"/>
</dbReference>
<feature type="domain" description="SKP1 component POZ" evidence="6">
    <location>
        <begin position="38"/>
        <end position="95"/>
    </location>
</feature>
<evidence type="ECO:0000313" key="8">
    <source>
        <dbReference type="Proteomes" id="UP000006038"/>
    </source>
</evidence>
<dbReference type="InterPro" id="IPR011333">
    <property type="entry name" value="SKP1/BTB/POZ_sf"/>
</dbReference>
<dbReference type="RefSeq" id="XP_006658843.1">
    <property type="nucleotide sequence ID" value="XM_006658780.1"/>
</dbReference>
<evidence type="ECO:0000256" key="1">
    <source>
        <dbReference type="ARBA" id="ARBA00004906"/>
    </source>
</evidence>
<evidence type="ECO:0000259" key="5">
    <source>
        <dbReference type="Pfam" id="PF01466"/>
    </source>
</evidence>
<comment type="similarity">
    <text evidence="2 4">Belongs to the SKP1 family.</text>
</comment>
<dbReference type="STRING" id="4533.J3MN53"/>
<keyword evidence="8" id="KW-1185">Reference proteome</keyword>
<dbReference type="GO" id="GO:0009867">
    <property type="term" value="P:jasmonic acid mediated signaling pathway"/>
    <property type="evidence" value="ECO:0007669"/>
    <property type="project" value="UniProtKB-ARBA"/>
</dbReference>
<dbReference type="SUPFAM" id="SSF81382">
    <property type="entry name" value="Skp1 dimerisation domain-like"/>
    <property type="match status" value="1"/>
</dbReference>
<dbReference type="InterPro" id="IPR016897">
    <property type="entry name" value="SKP1"/>
</dbReference>
<comment type="pathway">
    <text evidence="1 4">Protein modification; protein ubiquitination.</text>
</comment>
<dbReference type="InterPro" id="IPR001232">
    <property type="entry name" value="SKP1-like"/>
</dbReference>
<dbReference type="InterPro" id="IPR016072">
    <property type="entry name" value="Skp1_comp_dimer"/>
</dbReference>
<dbReference type="SMART" id="SM00512">
    <property type="entry name" value="Skp1"/>
    <property type="match status" value="1"/>
</dbReference>
<evidence type="ECO:0000256" key="2">
    <source>
        <dbReference type="ARBA" id="ARBA00009993"/>
    </source>
</evidence>
<protein>
    <recommendedName>
        <fullName evidence="4">SKP1-like protein</fullName>
    </recommendedName>
</protein>
<proteinExistence type="inferred from homology"/>
<dbReference type="InterPro" id="IPR036296">
    <property type="entry name" value="SKP1-like_dim_sf"/>
</dbReference>
<evidence type="ECO:0000256" key="4">
    <source>
        <dbReference type="PIRNR" id="PIRNR028729"/>
    </source>
</evidence>
<dbReference type="SUPFAM" id="SSF54695">
    <property type="entry name" value="POZ domain"/>
    <property type="match status" value="1"/>
</dbReference>
<dbReference type="InterPro" id="IPR016073">
    <property type="entry name" value="Skp1_comp_POZ"/>
</dbReference>
<sequence length="196" mass="21566">MAAEMQGEAGAVAPEAVEMQGEAGAVAPEAVEKETGRMIRLTSHGGKTYDVTEASARQSKTIGEMIDAGRTQDISLPDIYSGTLEKMIEYCNKHATVSDREELDSWDEAFINKLDEDGRSVCAVIVASSPDHLDILGLHDLSAEFIASKIRGKTPQEIRDLLGIENDYTEEEEREILLMNALRFNDPITRMLSHDP</sequence>
<dbReference type="PANTHER" id="PTHR11165">
    <property type="entry name" value="SKP1"/>
    <property type="match status" value="1"/>
</dbReference>
<dbReference type="OrthoDB" id="2342932at2759"/>
<accession>J3MN53</accession>
<dbReference type="OMA" id="SWDEAFI"/>
<comment type="subunit">
    <text evidence="4">Part of a SCF (SKP1-cullin-F-box) protein ligase complex.</text>
</comment>
<dbReference type="KEGG" id="obr:102718100"/>
<evidence type="ECO:0000313" key="7">
    <source>
        <dbReference type="EnsemblPlants" id="OB07G28350.1"/>
    </source>
</evidence>
<dbReference type="eggNOG" id="KOG1724">
    <property type="taxonomic scope" value="Eukaryota"/>
</dbReference>
<dbReference type="HOGENOM" id="CLU_059252_6_1_1"/>
<organism evidence="7">
    <name type="scientific">Oryza brachyantha</name>
    <name type="common">malo sina</name>
    <dbReference type="NCBI Taxonomy" id="4533"/>
    <lineage>
        <taxon>Eukaryota</taxon>
        <taxon>Viridiplantae</taxon>
        <taxon>Streptophyta</taxon>
        <taxon>Embryophyta</taxon>
        <taxon>Tracheophyta</taxon>
        <taxon>Spermatophyta</taxon>
        <taxon>Magnoliopsida</taxon>
        <taxon>Liliopsida</taxon>
        <taxon>Poales</taxon>
        <taxon>Poaceae</taxon>
        <taxon>BOP clade</taxon>
        <taxon>Oryzoideae</taxon>
        <taxon>Oryzeae</taxon>
        <taxon>Oryzinae</taxon>
        <taxon>Oryza</taxon>
    </lineage>
</organism>
<reference evidence="7" key="1">
    <citation type="journal article" date="2013" name="Nat. Commun.">
        <title>Whole-genome sequencing of Oryza brachyantha reveals mechanisms underlying Oryza genome evolution.</title>
        <authorList>
            <person name="Chen J."/>
            <person name="Huang Q."/>
            <person name="Gao D."/>
            <person name="Wang J."/>
            <person name="Lang Y."/>
            <person name="Liu T."/>
            <person name="Li B."/>
            <person name="Bai Z."/>
            <person name="Luis Goicoechea J."/>
            <person name="Liang C."/>
            <person name="Chen C."/>
            <person name="Zhang W."/>
            <person name="Sun S."/>
            <person name="Liao Y."/>
            <person name="Zhang X."/>
            <person name="Yang L."/>
            <person name="Song C."/>
            <person name="Wang M."/>
            <person name="Shi J."/>
            <person name="Liu G."/>
            <person name="Liu J."/>
            <person name="Zhou H."/>
            <person name="Zhou W."/>
            <person name="Yu Q."/>
            <person name="An N."/>
            <person name="Chen Y."/>
            <person name="Cai Q."/>
            <person name="Wang B."/>
            <person name="Liu B."/>
            <person name="Min J."/>
            <person name="Huang Y."/>
            <person name="Wu H."/>
            <person name="Li Z."/>
            <person name="Zhang Y."/>
            <person name="Yin Y."/>
            <person name="Song W."/>
            <person name="Jiang J."/>
            <person name="Jackson S.A."/>
            <person name="Wing R.A."/>
            <person name="Wang J."/>
            <person name="Chen M."/>
        </authorList>
    </citation>
    <scope>NUCLEOTIDE SEQUENCE [LARGE SCALE GENOMIC DNA]</scope>
    <source>
        <strain evidence="7">cv. IRGC 101232</strain>
    </source>
</reference>
<evidence type="ECO:0000256" key="3">
    <source>
        <dbReference type="ARBA" id="ARBA00022786"/>
    </source>
</evidence>
<reference evidence="7" key="2">
    <citation type="submission" date="2013-04" db="UniProtKB">
        <authorList>
            <consortium name="EnsemblPlants"/>
        </authorList>
    </citation>
    <scope>IDENTIFICATION</scope>
</reference>
<dbReference type="Gene3D" id="3.30.710.10">
    <property type="entry name" value="Potassium Channel Kv1.1, Chain A"/>
    <property type="match status" value="1"/>
</dbReference>
<name>J3MN53_ORYBR</name>
<keyword evidence="3 4" id="KW-0833">Ubl conjugation pathway</keyword>